<dbReference type="AlphaFoldDB" id="A0A412W3J3"/>
<name>A0A412W3J3_9BACE</name>
<dbReference type="EMBL" id="QRYV01000005">
    <property type="protein sequence ID" value="RGV18309.1"/>
    <property type="molecule type" value="Genomic_DNA"/>
</dbReference>
<proteinExistence type="predicted"/>
<dbReference type="InterPro" id="IPR012654">
    <property type="entry name" value="CHP02391"/>
</dbReference>
<dbReference type="NCBIfam" id="TIGR02391">
    <property type="entry name" value="hypoth_ymh"/>
    <property type="match status" value="1"/>
</dbReference>
<dbReference type="Proteomes" id="UP000283369">
    <property type="component" value="Unassembled WGS sequence"/>
</dbReference>
<sequence>MAIVKRRCFTQATLEGIAKILGDTSNGLTGSEIQYLLQQSQIEDIDSQNTKWKRLYSAFANYQNTHQCSNKILYFIQLALSPAKFVNNEYEFTEKRNAINQQLAFIGYQLNETGKFSEIIQAKTISEAQQKAENLKTKLENRNAHLALFKYCKAELLTNNYFHAVFEANKGLFDRIRDLSLYNEDGNKLIEYVFSNTPILIINNFQSKSEIDEHKGFCNLLKGLCGMFRNPEAHEPKISWNITEQDALEILAMISYCHRRLDNAQKIR</sequence>
<organism evidence="2 3">
    <name type="scientific">Bacteroides xylanisolvens</name>
    <dbReference type="NCBI Taxonomy" id="371601"/>
    <lineage>
        <taxon>Bacteria</taxon>
        <taxon>Pseudomonadati</taxon>
        <taxon>Bacteroidota</taxon>
        <taxon>Bacteroidia</taxon>
        <taxon>Bacteroidales</taxon>
        <taxon>Bacteroidaceae</taxon>
        <taxon>Bacteroides</taxon>
    </lineage>
</organism>
<evidence type="ECO:0000313" key="3">
    <source>
        <dbReference type="Proteomes" id="UP000283369"/>
    </source>
</evidence>
<dbReference type="Pfam" id="PF09509">
    <property type="entry name" value="Hypoth_Ymh"/>
    <property type="match status" value="1"/>
</dbReference>
<feature type="domain" description="Conserved hypothetical protein CHP02391" evidence="1">
    <location>
        <begin position="143"/>
        <end position="261"/>
    </location>
</feature>
<evidence type="ECO:0000313" key="2">
    <source>
        <dbReference type="EMBL" id="RGV18309.1"/>
    </source>
</evidence>
<dbReference type="RefSeq" id="WP_117809137.1">
    <property type="nucleotide sequence ID" value="NZ_JAQCUV010000146.1"/>
</dbReference>
<evidence type="ECO:0000259" key="1">
    <source>
        <dbReference type="Pfam" id="PF09509"/>
    </source>
</evidence>
<comment type="caution">
    <text evidence="2">The sequence shown here is derived from an EMBL/GenBank/DDBJ whole genome shotgun (WGS) entry which is preliminary data.</text>
</comment>
<gene>
    <name evidence="2" type="ORF">DWW25_03395</name>
</gene>
<accession>A0A412W3J3</accession>
<protein>
    <submittedName>
        <fullName evidence="2">TIGR02391 family protein</fullName>
    </submittedName>
</protein>
<reference evidence="2 3" key="1">
    <citation type="submission" date="2018-08" db="EMBL/GenBank/DDBJ databases">
        <title>A genome reference for cultivated species of the human gut microbiota.</title>
        <authorList>
            <person name="Zou Y."/>
            <person name="Xue W."/>
            <person name="Luo G."/>
        </authorList>
    </citation>
    <scope>NUCLEOTIDE SEQUENCE [LARGE SCALE GENOMIC DNA]</scope>
    <source>
        <strain evidence="2 3">AF14-7</strain>
    </source>
</reference>